<dbReference type="InterPro" id="IPR008964">
    <property type="entry name" value="Invasin/intimin_cell_adhesion"/>
</dbReference>
<dbReference type="GO" id="GO:0046872">
    <property type="term" value="F:metal ion binding"/>
    <property type="evidence" value="ECO:0007669"/>
    <property type="project" value="UniProtKB-KW"/>
</dbReference>
<keyword evidence="1" id="KW-0349">Heme</keyword>
<dbReference type="Pfam" id="PF07631">
    <property type="entry name" value="PSD4"/>
    <property type="match status" value="1"/>
</dbReference>
<dbReference type="Gene3D" id="1.10.760.10">
    <property type="entry name" value="Cytochrome c-like domain"/>
    <property type="match status" value="1"/>
</dbReference>
<sequence length="2277" mass="243817">MFSMLSQGVALYRTAAHLLPALGKRMQWLVAVLLIGVAALAQAQNWPEAHFRGTPNNWAATAMVKNSSTGLWETQQSFSGTNPRFKISRYSNNWNEAYPTTDYLIAGGDGDYHITFNDNTKAVVAAKLPITISANSICYNNTNNHANPYIYFWNPAPAGSVTPLPAWPGKAMTKRGQFYCYDVTAELANGTMPTSLRIIFSSNGSQQTADLTYSSGLGCYESGVWKNLSACGFASSSTSSSAASSSSVSSSSSSVPASSSSSSSSVVVVSSSSQSSTLSVTSTTLCYDNAAGYANPYIYFWNASPSGSITSYPAWPGAAMTQRGSFYCFDFASRLTGAMPTTMGVKFSNNGNPQTGDLQFTAPNACYQGGTWKTLAQCGFSVGTQSSSSSSSSSVVPSSSSSSSSVVSSSSSSVVVSSSSSSSVAISSSSSSSSSVATQKTRIYFHNSLGYTNPSIHFFNILPARAGSTWPGETMRDLGNQWYSFDFDPAIASGSVVFNNRGAPQTANLNFVVPFTCYRNNTWQTPDVCGAPSELVANAGADRTVNKDTRQVLSAAASRGEYVSATWTSPAWAGALTGAQVITPSLAQAGSYTVTLTLTNELNQTSTDTLVLNVVAPTRGLAARPLLAAPLKFPITGNVSGSNYRFEKAYPNLDDQFMAPVQVLADGVNDLIYVVDKPGSVYVFPNDPNVTTGQVRTLLNINNVVRNYHEQGLLSIAFDPNFAANGYFYVYYIHGTDDNERAANGTFGDGILERWTVNNPLNPSGVVANSKVELLRVPQPGPDHKGGMMQFHPEEGYLYLNIGDGAYGHSAITSYPQDPRTNNNAQITSNLLGTMIRIKPLAQAVNGLYYEIPADNPFVNNPAFRGEIWSYGHRNPWRWSFDTETPYTIWQTEVGQAGYEEVNLIQKGKNYGWPVCEGLTNRGDLGGAPTKNCATDFEPPRDGYAHPTGFSIIGGVVYRGNQLPGLNGRFIFGDYVTKRIWSIVDGEAKAIVSEAFPENIASFGTDLSGEDLLVSTYGVEYGGRSTIYRVVDDAAAAVQIPAKLSATGLFADLQNLIPVNGVLEYSVNTQGWFDGAHVRHFIALPNDKNIGFDPTNKWDLPVGTVLVKHMSIATATNPQKPFTTSVLFRQEEGWQAANYHWNTAGTDANLVRETTNVSDGGVVNRERAVMSAADCGSCHVGSGSKDPLGIHTRQLNGNFNYQGQVDNQLTVFNHIGLFTAGINNAGSYGKFAAVDDVSADVGERAKSYLHTNCAHCHSSAFMDMRYDTPLAQMRLVNVASGQNLRLKPFSHAESVIYIYQTTDSNRMPKGTRYTNPAAETLFQQWIDAVDAEQVGISLTSNKTSLPIYTNVTLSVQSLYDNQFTAAVTGNVTWSSSDPSVISVMEASGAQVSLVGIGAGSTTITAQADGYTASVQLIVTATGSSSSSSSSSAAPVTSIQIAPATTQLTSTQQLVAYGVRSDGTEANLYGQVSWRMVSGANVASVNSSGLLTRLANGEAVVEASYQGLTATLTLTSSTPGLALRFNNPNNWNNVYIYLWTVVNGTNQVVQAWPGIQLTGSDGWWSYVVDPQYLNNGSINVIFNNGAGAQTPDLRNISASSSYVNGAWQPWNDGGNGGPLSRLSVIAGTTPNNERDFAEGTVVTVTADEAPYGTHFMGWTGDGLPYIFTDPSVSEVQLVIPGHNLSLQAVFGSGGDDHGVARDLYAAQCASCHGDKGTGGVSNALNGLHDSSAWTLELLADYIDNFMPMGNSSQCTGTQPGDCAYGIASMIMANAWEPPVCTDCPAGEQGLDSRNLRLLTREEYLNSVRDIFAIDFPASVMGPVPVDGRIRNFDTASFLQVDSDRTVGYEMVAADIANRAITQKGFTGLVSGCSNNTCVVERVGKKLFRRPLATAEVNRYVSLFDSTDGGRTLVQALLLSPHFMYRSELGVLDQATGLYRLTNHEIATLLAYTFWVSAPDDTLIDAAANSNFNIATQVERLLADARAERGLRRFAGGWLVNNQYGFAGISSTTLVEAFKEETVRFVIEAIKANKPYGDLLTANYTWVNGELAQHYGISGVTGSNWVQAPYNTSDIRAGAGLLGHGSFLASRTSTINPAPIKRGVYVREVLMCQEFPPPAAADFNVIFEPGDSNRDATARHTSNPACAACHQYIDGVGFGFESFGSNALFRAVETLGNGETRAINATGAIKSLYSPETTLDPNSAAIAYNSITELAGLIAGSGQGEACFSRQFYRYTVGRKETLSDEPIIRSYSSDLRNGGGLRDMLIDLTQADSFVLRR</sequence>
<dbReference type="InterPro" id="IPR013036">
    <property type="entry name" value="DUF1587"/>
</dbReference>
<dbReference type="SUPFAM" id="SSF49373">
    <property type="entry name" value="Invasin/intimin cell-adhesion fragments"/>
    <property type="match status" value="1"/>
</dbReference>
<dbReference type="Pfam" id="PF16738">
    <property type="entry name" value="CBM26"/>
    <property type="match status" value="4"/>
</dbReference>
<evidence type="ECO:0000313" key="7">
    <source>
        <dbReference type="Proteomes" id="UP000001036"/>
    </source>
</evidence>
<dbReference type="Pfam" id="PF07624">
    <property type="entry name" value="PSD2"/>
    <property type="match status" value="1"/>
</dbReference>
<dbReference type="Pfam" id="PF13442">
    <property type="entry name" value="Cytochrome_CBB3"/>
    <property type="match status" value="1"/>
</dbReference>
<dbReference type="InterPro" id="IPR011042">
    <property type="entry name" value="6-blade_b-propeller_TolB-like"/>
</dbReference>
<dbReference type="eggNOG" id="COG5492">
    <property type="taxonomic scope" value="Bacteria"/>
</dbReference>
<keyword evidence="7" id="KW-1185">Reference proteome</keyword>
<dbReference type="PANTHER" id="PTHR19328">
    <property type="entry name" value="HEDGEHOG-INTERACTING PROTEIN"/>
    <property type="match status" value="1"/>
</dbReference>
<dbReference type="InterPro" id="IPR036909">
    <property type="entry name" value="Cyt_c-like_dom_sf"/>
</dbReference>
<dbReference type="OrthoDB" id="338827at2"/>
<dbReference type="Pfam" id="PF07637">
    <property type="entry name" value="PSD5"/>
    <property type="match status" value="1"/>
</dbReference>
<dbReference type="InterPro" id="IPR013039">
    <property type="entry name" value="DUF1588"/>
</dbReference>
<dbReference type="eggNOG" id="COG2010">
    <property type="taxonomic scope" value="Bacteria"/>
</dbReference>
<evidence type="ECO:0000256" key="2">
    <source>
        <dbReference type="ARBA" id="ARBA00022723"/>
    </source>
</evidence>
<dbReference type="Pfam" id="PF07627">
    <property type="entry name" value="PSCyt3"/>
    <property type="match status" value="1"/>
</dbReference>
<dbReference type="CAZy" id="CBM26">
    <property type="family name" value="Carbohydrate-Binding Module Family 26"/>
</dbReference>
<dbReference type="PANTHER" id="PTHR19328:SF75">
    <property type="entry name" value="ALDOSE SUGAR DEHYDROGENASE YLII"/>
    <property type="match status" value="1"/>
</dbReference>
<name>B3PC55_CELJU</name>
<feature type="domain" description="BIG2" evidence="5">
    <location>
        <begin position="1332"/>
        <end position="1417"/>
    </location>
</feature>
<dbReference type="eggNOG" id="COG2133">
    <property type="taxonomic scope" value="Bacteria"/>
</dbReference>
<dbReference type="Gene3D" id="2.120.10.30">
    <property type="entry name" value="TolB, C-terminal domain"/>
    <property type="match status" value="1"/>
</dbReference>
<keyword evidence="2" id="KW-0479">Metal-binding</keyword>
<dbReference type="KEGG" id="cja:CJA_2869"/>
<dbReference type="InterPro" id="IPR011478">
    <property type="entry name" value="DUF1585"/>
</dbReference>
<dbReference type="SMART" id="SM00635">
    <property type="entry name" value="BID_2"/>
    <property type="match status" value="2"/>
</dbReference>
<keyword evidence="3" id="KW-0408">Iron</keyword>
<accession>B3PC55</accession>
<dbReference type="Pfam" id="PF07626">
    <property type="entry name" value="PSD3"/>
    <property type="match status" value="1"/>
</dbReference>
<dbReference type="GO" id="GO:0009055">
    <property type="term" value="F:electron transfer activity"/>
    <property type="evidence" value="ECO:0007669"/>
    <property type="project" value="InterPro"/>
</dbReference>
<dbReference type="InterPro" id="IPR012938">
    <property type="entry name" value="Glc/Sorbosone_DH"/>
</dbReference>
<dbReference type="Pfam" id="PF07995">
    <property type="entry name" value="GSDH"/>
    <property type="match status" value="1"/>
</dbReference>
<dbReference type="SUPFAM" id="SSF50952">
    <property type="entry name" value="Soluble quinoprotein glucose dehydrogenase"/>
    <property type="match status" value="1"/>
</dbReference>
<dbReference type="RefSeq" id="WP_012488453.1">
    <property type="nucleotide sequence ID" value="NC_010995.1"/>
</dbReference>
<dbReference type="InterPro" id="IPR031965">
    <property type="entry name" value="CBM26"/>
</dbReference>
<protein>
    <submittedName>
        <fullName evidence="6">Carbohydrate binding protein, putative, cbp26A</fullName>
    </submittedName>
</protein>
<feature type="domain" description="BIG2" evidence="5">
    <location>
        <begin position="1434"/>
        <end position="1514"/>
    </location>
</feature>
<proteinExistence type="predicted"/>
<evidence type="ECO:0000256" key="1">
    <source>
        <dbReference type="ARBA" id="ARBA00022617"/>
    </source>
</evidence>
<feature type="region of interest" description="Disordered" evidence="4">
    <location>
        <begin position="385"/>
        <end position="408"/>
    </location>
</feature>
<dbReference type="Proteomes" id="UP000001036">
    <property type="component" value="Chromosome"/>
</dbReference>
<dbReference type="InterPro" id="IPR009056">
    <property type="entry name" value="Cyt_c-like_dom"/>
</dbReference>
<dbReference type="InterPro" id="IPR003343">
    <property type="entry name" value="Big_2"/>
</dbReference>
<organism evidence="6 7">
    <name type="scientific">Cellvibrio japonicus (strain Ueda107)</name>
    <name type="common">Pseudomonas fluorescens subsp. cellulosa</name>
    <dbReference type="NCBI Taxonomy" id="498211"/>
    <lineage>
        <taxon>Bacteria</taxon>
        <taxon>Pseudomonadati</taxon>
        <taxon>Pseudomonadota</taxon>
        <taxon>Gammaproteobacteria</taxon>
        <taxon>Cellvibrionales</taxon>
        <taxon>Cellvibrionaceae</taxon>
        <taxon>Cellvibrio</taxon>
    </lineage>
</organism>
<dbReference type="HOGENOM" id="CLU_231525_0_0_6"/>
<dbReference type="EMBL" id="CP000934">
    <property type="protein sequence ID" value="ACE85692.1"/>
    <property type="molecule type" value="Genomic_DNA"/>
</dbReference>
<feature type="compositionally biased region" description="Low complexity" evidence="4">
    <location>
        <begin position="386"/>
        <end position="408"/>
    </location>
</feature>
<dbReference type="STRING" id="498211.CJA_2869"/>
<dbReference type="InterPro" id="IPR013042">
    <property type="entry name" value="DUF1592"/>
</dbReference>
<evidence type="ECO:0000313" key="6">
    <source>
        <dbReference type="EMBL" id="ACE85692.1"/>
    </source>
</evidence>
<dbReference type="GO" id="GO:0020037">
    <property type="term" value="F:heme binding"/>
    <property type="evidence" value="ECO:0007669"/>
    <property type="project" value="InterPro"/>
</dbReference>
<evidence type="ECO:0000256" key="3">
    <source>
        <dbReference type="ARBA" id="ARBA00023004"/>
    </source>
</evidence>
<dbReference type="Gene3D" id="2.60.40.10">
    <property type="entry name" value="Immunoglobulins"/>
    <property type="match status" value="5"/>
</dbReference>
<dbReference type="InterPro" id="IPR013043">
    <property type="entry name" value="DUF1595"/>
</dbReference>
<dbReference type="InterPro" id="IPR013783">
    <property type="entry name" value="Ig-like_fold"/>
</dbReference>
<dbReference type="Gene3D" id="2.60.40.1080">
    <property type="match status" value="2"/>
</dbReference>
<dbReference type="SUPFAM" id="SSF49299">
    <property type="entry name" value="PKD domain"/>
    <property type="match status" value="1"/>
</dbReference>
<dbReference type="SUPFAM" id="SSF46626">
    <property type="entry name" value="Cytochrome c"/>
    <property type="match status" value="1"/>
</dbReference>
<dbReference type="InterPro" id="IPR035986">
    <property type="entry name" value="PKD_dom_sf"/>
</dbReference>
<reference evidence="6 7" key="1">
    <citation type="journal article" date="2008" name="J. Bacteriol.">
        <title>Insights into plant cell wall degradation from the genome sequence of the soil bacterium Cellvibrio japonicus.</title>
        <authorList>
            <person name="Deboy R.T."/>
            <person name="Mongodin E.F."/>
            <person name="Fouts D.E."/>
            <person name="Tailford L.E."/>
            <person name="Khouri H."/>
            <person name="Emerson J.B."/>
            <person name="Mohamoud Y."/>
            <person name="Watkins K."/>
            <person name="Henrissat B."/>
            <person name="Gilbert H.J."/>
            <person name="Nelson K.E."/>
        </authorList>
    </citation>
    <scope>NUCLEOTIDE SEQUENCE [LARGE SCALE GENOMIC DNA]</scope>
    <source>
        <strain evidence="6 7">Ueda107</strain>
    </source>
</reference>
<gene>
    <name evidence="6" type="primary">cbp26A</name>
    <name evidence="6" type="ordered locus">CJA_2869</name>
</gene>
<dbReference type="InterPro" id="IPR011041">
    <property type="entry name" value="Quinoprot_gluc/sorb_DH_b-prop"/>
</dbReference>
<evidence type="ECO:0000256" key="4">
    <source>
        <dbReference type="SAM" id="MobiDB-lite"/>
    </source>
</evidence>
<evidence type="ECO:0000259" key="5">
    <source>
        <dbReference type="SMART" id="SM00635"/>
    </source>
</evidence>